<dbReference type="PANTHER" id="PTHR39184:SF1">
    <property type="entry name" value="PBSX PHAGE TERMINASE LARGE SUBUNIT"/>
    <property type="match status" value="1"/>
</dbReference>
<feature type="domain" description="Terminase large subunit gp17-like C-terminal" evidence="2">
    <location>
        <begin position="289"/>
        <end position="409"/>
    </location>
</feature>
<dbReference type="AlphaFoldDB" id="A0A5R9C6V2"/>
<gene>
    <name evidence="3" type="ORF">FEZ48_02770</name>
</gene>
<dbReference type="EMBL" id="VBTE01000005">
    <property type="protein sequence ID" value="TLQ08824.1"/>
    <property type="molecule type" value="Genomic_DNA"/>
</dbReference>
<protein>
    <submittedName>
        <fullName evidence="3">PBSX family phage terminase large subunit</fullName>
    </submittedName>
</protein>
<dbReference type="OrthoDB" id="9768556at2"/>
<dbReference type="Proteomes" id="UP000307201">
    <property type="component" value="Unassembled WGS sequence"/>
</dbReference>
<name>A0A5R9C6V2_9LACT</name>
<proteinExistence type="predicted"/>
<dbReference type="InterPro" id="IPR035421">
    <property type="entry name" value="Terminase_6C"/>
</dbReference>
<dbReference type="Pfam" id="PF17289">
    <property type="entry name" value="Terminase_6C"/>
    <property type="match status" value="1"/>
</dbReference>
<evidence type="ECO:0000313" key="4">
    <source>
        <dbReference type="Proteomes" id="UP000307201"/>
    </source>
</evidence>
<comment type="caution">
    <text evidence="3">The sequence shown here is derived from an EMBL/GenBank/DDBJ whole genome shotgun (WGS) entry which is preliminary data.</text>
</comment>
<reference evidence="3 4" key="1">
    <citation type="submission" date="2019-05" db="EMBL/GenBank/DDBJ databases">
        <title>The metagenome of a microbial culture collection derived from dairy environment covers the genomic content of the human microbiome.</title>
        <authorList>
            <person name="Roder T."/>
            <person name="Wuthrich D."/>
            <person name="Sattari Z."/>
            <person name="Von Ah U."/>
            <person name="Bar C."/>
            <person name="Ronchi F."/>
            <person name="Macpherson A.J."/>
            <person name="Ganal-Vonarburg S.C."/>
            <person name="Bruggmann R."/>
            <person name="Vergeres G."/>
        </authorList>
    </citation>
    <scope>NUCLEOTIDE SEQUENCE [LARGE SCALE GENOMIC DNA]</scope>
    <source>
        <strain evidence="3 4">FAM 24235</strain>
    </source>
</reference>
<dbReference type="RefSeq" id="WP_138470994.1">
    <property type="nucleotide sequence ID" value="NZ_VBTE01000005.1"/>
</dbReference>
<evidence type="ECO:0000256" key="1">
    <source>
        <dbReference type="ARBA" id="ARBA00022612"/>
    </source>
</evidence>
<dbReference type="InterPro" id="IPR052380">
    <property type="entry name" value="Viral_DNA_packaging_terminase"/>
</dbReference>
<dbReference type="Pfam" id="PF03237">
    <property type="entry name" value="Terminase_6N"/>
    <property type="match status" value="1"/>
</dbReference>
<keyword evidence="1" id="KW-1188">Viral release from host cell</keyword>
<accession>A0A5R9C6V2</accession>
<evidence type="ECO:0000313" key="3">
    <source>
        <dbReference type="EMBL" id="TLQ08824.1"/>
    </source>
</evidence>
<dbReference type="PANTHER" id="PTHR39184">
    <property type="match status" value="1"/>
</dbReference>
<dbReference type="Gene3D" id="3.30.420.280">
    <property type="match status" value="1"/>
</dbReference>
<sequence>MGRIKAAIFKFKPFSKQQKKILTWWVQTSPVKDKDGIIADGAIRSGKTISMSLSYVMWAMFTFNGQNLGMAGKTIGSFRRNVFFWLRLMLLARGYRVRDHRTDNMVEVTKNGKTNFFYIFGGKDERSQDLIQGITLAGMFFDEVALMPQSFVNQATGRCSVEGSKFWFNCNPDGPYHWFKTEWIDKLVEKNLIYLHFTMEDNLSLSEKIKARYRSMYSGVFYKRYIEGKWTVAEGVIFDMFNQAKHVYDQVVDYIFGENYISIDYGTQNATVFLLWQKDKEGIWNCTKEYYYSGREEKKQKTDKEFADDLIDFTKGIKVKQVIVDPSAASFIAELKQKGFNIKKAKNDVLDGIRLVGTLLNEEQIKFHSSCKNTIKEFSAYIWDEKAADRGEDKPIKSNDHAMDAVRYFCYTILKKGSGWLY</sequence>
<dbReference type="NCBIfam" id="TIGR01547">
    <property type="entry name" value="phage_term_2"/>
    <property type="match status" value="1"/>
</dbReference>
<organism evidence="3 4">
    <name type="scientific">Marinilactibacillus psychrotolerans</name>
    <dbReference type="NCBI Taxonomy" id="191770"/>
    <lineage>
        <taxon>Bacteria</taxon>
        <taxon>Bacillati</taxon>
        <taxon>Bacillota</taxon>
        <taxon>Bacilli</taxon>
        <taxon>Lactobacillales</taxon>
        <taxon>Carnobacteriaceae</taxon>
        <taxon>Marinilactibacillus</taxon>
    </lineage>
</organism>
<evidence type="ECO:0000259" key="2">
    <source>
        <dbReference type="Pfam" id="PF17289"/>
    </source>
</evidence>
<dbReference type="InterPro" id="IPR027417">
    <property type="entry name" value="P-loop_NTPase"/>
</dbReference>
<dbReference type="Gene3D" id="3.40.50.300">
    <property type="entry name" value="P-loop containing nucleotide triphosphate hydrolases"/>
    <property type="match status" value="1"/>
</dbReference>
<dbReference type="InterPro" id="IPR006437">
    <property type="entry name" value="Phage_terminase_lsu"/>
</dbReference>